<evidence type="ECO:0000256" key="6">
    <source>
        <dbReference type="ARBA" id="ARBA00023136"/>
    </source>
</evidence>
<dbReference type="InterPro" id="IPR029044">
    <property type="entry name" value="Nucleotide-diphossugar_trans"/>
</dbReference>
<dbReference type="GO" id="GO:0012505">
    <property type="term" value="C:endomembrane system"/>
    <property type="evidence" value="ECO:0007669"/>
    <property type="project" value="UniProtKB-SubCell"/>
</dbReference>
<keyword evidence="6 7" id="KW-0472">Membrane</keyword>
<evidence type="ECO:0000256" key="5">
    <source>
        <dbReference type="ARBA" id="ARBA00022989"/>
    </source>
</evidence>
<accession>A0A497EX14</accession>
<feature type="domain" description="Glycosyltransferase 2-like" evidence="8">
    <location>
        <begin position="46"/>
        <end position="162"/>
    </location>
</feature>
<feature type="transmembrane region" description="Helical" evidence="7">
    <location>
        <begin position="6"/>
        <end position="22"/>
    </location>
</feature>
<protein>
    <recommendedName>
        <fullName evidence="8">Glycosyltransferase 2-like domain-containing protein</fullName>
    </recommendedName>
</protein>
<dbReference type="InterPro" id="IPR050321">
    <property type="entry name" value="Glycosyltr_2/OpgH_subfam"/>
</dbReference>
<dbReference type="AlphaFoldDB" id="A0A497EX14"/>
<keyword evidence="5 7" id="KW-1133">Transmembrane helix</keyword>
<dbReference type="InterPro" id="IPR005150">
    <property type="entry name" value="Cellulose_synth"/>
</dbReference>
<dbReference type="Pfam" id="PF00535">
    <property type="entry name" value="Glycos_transf_2"/>
    <property type="match status" value="1"/>
</dbReference>
<dbReference type="Proteomes" id="UP000278475">
    <property type="component" value="Unassembled WGS sequence"/>
</dbReference>
<dbReference type="EMBL" id="QMQX01000103">
    <property type="protein sequence ID" value="RLE51531.1"/>
    <property type="molecule type" value="Genomic_DNA"/>
</dbReference>
<evidence type="ECO:0000256" key="3">
    <source>
        <dbReference type="ARBA" id="ARBA00022679"/>
    </source>
</evidence>
<keyword evidence="3" id="KW-0808">Transferase</keyword>
<comment type="caution">
    <text evidence="10">The sequence shown here is derived from an EMBL/GenBank/DDBJ whole genome shotgun (WGS) entry which is preliminary data.</text>
</comment>
<evidence type="ECO:0000313" key="10">
    <source>
        <dbReference type="EMBL" id="RLE51531.1"/>
    </source>
</evidence>
<dbReference type="GO" id="GO:0016020">
    <property type="term" value="C:membrane"/>
    <property type="evidence" value="ECO:0007669"/>
    <property type="project" value="InterPro"/>
</dbReference>
<evidence type="ECO:0000313" key="12">
    <source>
        <dbReference type="Proteomes" id="UP000278475"/>
    </source>
</evidence>
<evidence type="ECO:0000256" key="4">
    <source>
        <dbReference type="ARBA" id="ARBA00022692"/>
    </source>
</evidence>
<dbReference type="EMBL" id="QMQV01000012">
    <property type="protein sequence ID" value="RLE50151.1"/>
    <property type="molecule type" value="Genomic_DNA"/>
</dbReference>
<gene>
    <name evidence="9" type="ORF">DRJ31_02435</name>
    <name evidence="10" type="ORF">DRJ33_05770</name>
</gene>
<feature type="transmembrane region" description="Helical" evidence="7">
    <location>
        <begin position="327"/>
        <end position="351"/>
    </location>
</feature>
<dbReference type="Proteomes" id="UP000272051">
    <property type="component" value="Unassembled WGS sequence"/>
</dbReference>
<proteinExistence type="predicted"/>
<reference evidence="11 12" key="1">
    <citation type="submission" date="2018-06" db="EMBL/GenBank/DDBJ databases">
        <title>Extensive metabolic versatility and redundancy in microbially diverse, dynamic hydrothermal sediments.</title>
        <authorList>
            <person name="Dombrowski N."/>
            <person name="Teske A."/>
            <person name="Baker B.J."/>
        </authorList>
    </citation>
    <scope>NUCLEOTIDE SEQUENCE [LARGE SCALE GENOMIC DNA]</scope>
    <source>
        <strain evidence="10">B34_G17</strain>
        <strain evidence="9">B66_G16</strain>
    </source>
</reference>
<keyword evidence="4 7" id="KW-0812">Transmembrane</keyword>
<dbReference type="InterPro" id="IPR001173">
    <property type="entry name" value="Glyco_trans_2-like"/>
</dbReference>
<evidence type="ECO:0000313" key="11">
    <source>
        <dbReference type="Proteomes" id="UP000272051"/>
    </source>
</evidence>
<comment type="subcellular location">
    <subcellularLocation>
        <location evidence="1">Endomembrane system</location>
        <topology evidence="1">Multi-pass membrane protein</topology>
    </subcellularLocation>
</comment>
<sequence>MVFITLSVNLMLLTYLAAFYYLKTACSLRKKHISYVSSTCQLPFVTIAIPSYNEGEEVVYAVERALSLDYPNFEVILVDDSDENASLKALERLRAMYANNPRLKVIHRSFREGFKGGALNEALKHADPRSKLLVVFDVDFRYQRSFLKEAVLELLAEKAHALQGYQCHVAEKSFLSAWYTSSIIAADYRVWLYASEVLNGFKWVTGSAFVIDIEKLREVGLFTGALTEDVDISCRMALKGFKISYSDNVVAYGKPPLNFASLIKQQMRWIEGTVRELRRHMLDLLLTNRLSFFQKLDVIAYFLQYASYLLIASCIVLLLAYHTLHGITLSILSLLSILALAPLARVFVGLVKDYGFSIGCIRGMLSYVVIACLLIPIGAYSVLRGLFAKKWQWYRTVKSIT</sequence>
<evidence type="ECO:0000256" key="1">
    <source>
        <dbReference type="ARBA" id="ARBA00004127"/>
    </source>
</evidence>
<dbReference type="GO" id="GO:0016760">
    <property type="term" value="F:cellulose synthase (UDP-forming) activity"/>
    <property type="evidence" value="ECO:0007669"/>
    <property type="project" value="InterPro"/>
</dbReference>
<dbReference type="SUPFAM" id="SSF53448">
    <property type="entry name" value="Nucleotide-diphospho-sugar transferases"/>
    <property type="match status" value="1"/>
</dbReference>
<feature type="transmembrane region" description="Helical" evidence="7">
    <location>
        <begin position="298"/>
        <end position="321"/>
    </location>
</feature>
<keyword evidence="2" id="KW-0328">Glycosyltransferase</keyword>
<evidence type="ECO:0000256" key="2">
    <source>
        <dbReference type="ARBA" id="ARBA00022676"/>
    </source>
</evidence>
<feature type="transmembrane region" description="Helical" evidence="7">
    <location>
        <begin position="363"/>
        <end position="383"/>
    </location>
</feature>
<evidence type="ECO:0000313" key="9">
    <source>
        <dbReference type="EMBL" id="RLE50151.1"/>
    </source>
</evidence>
<dbReference type="Pfam" id="PF03552">
    <property type="entry name" value="Cellulose_synt"/>
    <property type="match status" value="1"/>
</dbReference>
<dbReference type="Gene3D" id="3.90.550.10">
    <property type="entry name" value="Spore Coat Polysaccharide Biosynthesis Protein SpsA, Chain A"/>
    <property type="match status" value="1"/>
</dbReference>
<evidence type="ECO:0000259" key="8">
    <source>
        <dbReference type="Pfam" id="PF00535"/>
    </source>
</evidence>
<dbReference type="PANTHER" id="PTHR43867">
    <property type="entry name" value="CELLULOSE SYNTHASE CATALYTIC SUBUNIT A [UDP-FORMING]"/>
    <property type="match status" value="1"/>
</dbReference>
<name>A0A497EX14_9CREN</name>
<organism evidence="10 11">
    <name type="scientific">Thermoproteota archaeon</name>
    <dbReference type="NCBI Taxonomy" id="2056631"/>
    <lineage>
        <taxon>Archaea</taxon>
        <taxon>Thermoproteota</taxon>
    </lineage>
</organism>
<dbReference type="GO" id="GO:0030244">
    <property type="term" value="P:cellulose biosynthetic process"/>
    <property type="evidence" value="ECO:0007669"/>
    <property type="project" value="InterPro"/>
</dbReference>
<dbReference type="PANTHER" id="PTHR43867:SF2">
    <property type="entry name" value="CELLULOSE SYNTHASE CATALYTIC SUBUNIT A [UDP-FORMING]"/>
    <property type="match status" value="1"/>
</dbReference>
<evidence type="ECO:0000256" key="7">
    <source>
        <dbReference type="SAM" id="Phobius"/>
    </source>
</evidence>